<organism evidence="1 2">
    <name type="scientific">Lactobacillus phage LBR48</name>
    <dbReference type="NCBI Taxonomy" id="755164"/>
    <lineage>
        <taxon>Viruses</taxon>
        <taxon>Duplodnaviria</taxon>
        <taxon>Heunggongvirae</taxon>
        <taxon>Uroviricota</taxon>
        <taxon>Caudoviricetes</taxon>
        <taxon>Anamdongvirus</taxon>
        <taxon>Anamdongvirus LBR48</taxon>
    </lineage>
</organism>
<accession>D6PSR8</accession>
<protein>
    <submittedName>
        <fullName evidence="1">Uncharacterized protein</fullName>
    </submittedName>
</protein>
<evidence type="ECO:0000313" key="2">
    <source>
        <dbReference type="Proteomes" id="UP000002375"/>
    </source>
</evidence>
<proteinExistence type="predicted"/>
<sequence length="56" mass="5921">MLNFKFSALSAIYAANVLDGGRTIDEVPVYLQEDVKNILGSAKNSGSTDTSTTPQA</sequence>
<dbReference type="KEGG" id="vg:26040482"/>
<dbReference type="NCBIfam" id="NF040910">
    <property type="entry name" value="CD1375_fam"/>
    <property type="match status" value="1"/>
</dbReference>
<dbReference type="GeneID" id="26040482"/>
<name>D6PSR8_9CAUD</name>
<keyword evidence="2" id="KW-1185">Reference proteome</keyword>
<dbReference type="OrthoDB" id="40702at10239"/>
<evidence type="ECO:0000313" key="1">
    <source>
        <dbReference type="EMBL" id="ADF83409.1"/>
    </source>
</evidence>
<dbReference type="InterPro" id="IPR047907">
    <property type="entry name" value="CD1375-like"/>
</dbReference>
<dbReference type="Proteomes" id="UP000002375">
    <property type="component" value="Segment"/>
</dbReference>
<reference evidence="1 2" key="1">
    <citation type="journal article" date="2011" name="Arch. Virol.">
        <title>Complete nucleotide sequence of the temperate bacteriophage LBR48, a new member of the family Myoviridae.</title>
        <authorList>
            <person name="Jang S.H."/>
            <person name="Yoon B.H."/>
            <person name="Chang H.I."/>
        </authorList>
    </citation>
    <scope>NUCLEOTIDE SEQUENCE [LARGE SCALE GENOMIC DNA]</scope>
</reference>
<dbReference type="EMBL" id="GU967410">
    <property type="protein sequence ID" value="ADF83409.1"/>
    <property type="molecule type" value="Genomic_DNA"/>
</dbReference>
<dbReference type="RefSeq" id="YP_009168534.1">
    <property type="nucleotide sequence ID" value="NC_027990.1"/>
</dbReference>